<name>A0A3S4YV83_SERFO</name>
<reference evidence="1 2" key="1">
    <citation type="submission" date="2018-12" db="EMBL/GenBank/DDBJ databases">
        <authorList>
            <consortium name="Pathogen Informatics"/>
        </authorList>
    </citation>
    <scope>NUCLEOTIDE SEQUENCE [LARGE SCALE GENOMIC DNA]</scope>
    <source>
        <strain evidence="1 2">NCTC13193</strain>
    </source>
</reference>
<dbReference type="Proteomes" id="UP000270487">
    <property type="component" value="Chromosome"/>
</dbReference>
<evidence type="ECO:0000313" key="2">
    <source>
        <dbReference type="Proteomes" id="UP000270487"/>
    </source>
</evidence>
<accession>A0A3S4YV83</accession>
<sequence length="56" mass="6355">MQQPISIAPLLWNHQAAHSLDTTITHGKGRKGIIIRTRRAGRWIPAIKSVLRRGFK</sequence>
<protein>
    <submittedName>
        <fullName evidence="1">Uncharacterized protein</fullName>
    </submittedName>
</protein>
<evidence type="ECO:0000313" key="1">
    <source>
        <dbReference type="EMBL" id="VEI69218.1"/>
    </source>
</evidence>
<organism evidence="1 2">
    <name type="scientific">Serratia fonticola</name>
    <dbReference type="NCBI Taxonomy" id="47917"/>
    <lineage>
        <taxon>Bacteria</taxon>
        <taxon>Pseudomonadati</taxon>
        <taxon>Pseudomonadota</taxon>
        <taxon>Gammaproteobacteria</taxon>
        <taxon>Enterobacterales</taxon>
        <taxon>Yersiniaceae</taxon>
        <taxon>Serratia</taxon>
    </lineage>
</organism>
<dbReference type="AlphaFoldDB" id="A0A3S4YV83"/>
<proteinExistence type="predicted"/>
<gene>
    <name evidence="1" type="ORF">NCTC13193_02587</name>
</gene>
<dbReference type="EMBL" id="LR134492">
    <property type="protein sequence ID" value="VEI69218.1"/>
    <property type="molecule type" value="Genomic_DNA"/>
</dbReference>